<dbReference type="EMBL" id="FRAU01000005">
    <property type="protein sequence ID" value="SHK70609.1"/>
    <property type="molecule type" value="Genomic_DNA"/>
</dbReference>
<keyword evidence="3" id="KW-1185">Reference proteome</keyword>
<evidence type="ECO:0000313" key="2">
    <source>
        <dbReference type="EMBL" id="SHK70609.1"/>
    </source>
</evidence>
<dbReference type="AlphaFoldDB" id="A0A1M6UN51"/>
<reference evidence="3" key="1">
    <citation type="submission" date="2016-11" db="EMBL/GenBank/DDBJ databases">
        <authorList>
            <person name="Varghese N."/>
            <person name="Submissions S."/>
        </authorList>
    </citation>
    <scope>NUCLEOTIDE SEQUENCE [LARGE SCALE GENOMIC DNA]</scope>
    <source>
        <strain evidence="3">DSM 22212</strain>
    </source>
</reference>
<sequence length="138" mass="15428">MQTRIKQIVAYIVGWIVLSLLYYLVIKIVMKISDYDENMVAILMSGVGIAGEMCALKLWIGVNKRLNVNKGEKTIIVGLFASYAAILLAMPVIIIQLFRDPFMEIASFIYLILILAVLFFGVFWTISLKYASTAAEGP</sequence>
<keyword evidence="1" id="KW-0472">Membrane</keyword>
<name>A0A1M6UN51_9BACT</name>
<organism evidence="2 3">
    <name type="scientific">Rhodothermus profundi</name>
    <dbReference type="NCBI Taxonomy" id="633813"/>
    <lineage>
        <taxon>Bacteria</taxon>
        <taxon>Pseudomonadati</taxon>
        <taxon>Rhodothermota</taxon>
        <taxon>Rhodothermia</taxon>
        <taxon>Rhodothermales</taxon>
        <taxon>Rhodothermaceae</taxon>
        <taxon>Rhodothermus</taxon>
    </lineage>
</organism>
<accession>A0A1M6UN51</accession>
<dbReference type="STRING" id="633813.SAMN04488087_1784"/>
<feature type="transmembrane region" description="Helical" evidence="1">
    <location>
        <begin position="42"/>
        <end position="62"/>
    </location>
</feature>
<evidence type="ECO:0000313" key="3">
    <source>
        <dbReference type="Proteomes" id="UP000185812"/>
    </source>
</evidence>
<dbReference type="Proteomes" id="UP000185812">
    <property type="component" value="Unassembled WGS sequence"/>
</dbReference>
<keyword evidence="1" id="KW-0812">Transmembrane</keyword>
<proteinExistence type="predicted"/>
<keyword evidence="1" id="KW-1133">Transmembrane helix</keyword>
<gene>
    <name evidence="2" type="ORF">SAMN04488087_1784</name>
</gene>
<feature type="transmembrane region" description="Helical" evidence="1">
    <location>
        <begin position="9"/>
        <end position="30"/>
    </location>
</feature>
<feature type="transmembrane region" description="Helical" evidence="1">
    <location>
        <begin position="105"/>
        <end position="126"/>
    </location>
</feature>
<protein>
    <submittedName>
        <fullName evidence="2">Uncharacterized protein</fullName>
    </submittedName>
</protein>
<feature type="transmembrane region" description="Helical" evidence="1">
    <location>
        <begin position="74"/>
        <end position="99"/>
    </location>
</feature>
<evidence type="ECO:0000256" key="1">
    <source>
        <dbReference type="SAM" id="Phobius"/>
    </source>
</evidence>